<accession>A0A7M2RI41</accession>
<organism evidence="2 3">
    <name type="scientific">Blautia liquoris</name>
    <dbReference type="NCBI Taxonomy" id="2779518"/>
    <lineage>
        <taxon>Bacteria</taxon>
        <taxon>Bacillati</taxon>
        <taxon>Bacillota</taxon>
        <taxon>Clostridia</taxon>
        <taxon>Lachnospirales</taxon>
        <taxon>Lachnospiraceae</taxon>
        <taxon>Blautia</taxon>
    </lineage>
</organism>
<dbReference type="Proteomes" id="UP000593601">
    <property type="component" value="Chromosome"/>
</dbReference>
<evidence type="ECO:0000256" key="1">
    <source>
        <dbReference type="SAM" id="Phobius"/>
    </source>
</evidence>
<reference evidence="2 3" key="1">
    <citation type="submission" date="2020-10" db="EMBL/GenBank/DDBJ databases">
        <title>Blautia liquoris sp.nov., isolated from the mud in a fermentation cellar used for the production of Chinese strong-flavoured liquor.</title>
        <authorList>
            <person name="Lu L."/>
        </authorList>
    </citation>
    <scope>NUCLEOTIDE SEQUENCE [LARGE SCALE GENOMIC DNA]</scope>
    <source>
        <strain evidence="2 3">LZLJ-3</strain>
    </source>
</reference>
<keyword evidence="1" id="KW-0812">Transmembrane</keyword>
<dbReference type="AlphaFoldDB" id="A0A7M2RI41"/>
<keyword evidence="3" id="KW-1185">Reference proteome</keyword>
<dbReference type="KEGG" id="bliq:INP51_01365"/>
<evidence type="ECO:0000313" key="2">
    <source>
        <dbReference type="EMBL" id="QOV19654.1"/>
    </source>
</evidence>
<feature type="transmembrane region" description="Helical" evidence="1">
    <location>
        <begin position="15"/>
        <end position="38"/>
    </location>
</feature>
<gene>
    <name evidence="2" type="ORF">INP51_01365</name>
</gene>
<name>A0A7M2RI41_9FIRM</name>
<keyword evidence="1" id="KW-1133">Transmembrane helix</keyword>
<dbReference type="EMBL" id="CP063304">
    <property type="protein sequence ID" value="QOV19654.1"/>
    <property type="molecule type" value="Genomic_DNA"/>
</dbReference>
<protein>
    <submittedName>
        <fullName evidence="2">Uncharacterized protein</fullName>
    </submittedName>
</protein>
<dbReference type="RefSeq" id="WP_193735974.1">
    <property type="nucleotide sequence ID" value="NZ_CP063304.1"/>
</dbReference>
<keyword evidence="1" id="KW-0472">Membrane</keyword>
<sequence length="84" mass="9642">MKKITQMDGMSGLKLAVNALMMVINGFLLAIIICLYVFQPSDGKRVNATINSYRNDRRQYYEEGEVYRQVNDDVDTYRASGRPD</sequence>
<proteinExistence type="predicted"/>
<evidence type="ECO:0000313" key="3">
    <source>
        <dbReference type="Proteomes" id="UP000593601"/>
    </source>
</evidence>